<dbReference type="PANTHER" id="PTHR43081:SF1">
    <property type="entry name" value="ADENYLATE CYCLASE, TERMINAL-DIFFERENTIATION SPECIFIC"/>
    <property type="match status" value="1"/>
</dbReference>
<dbReference type="InterPro" id="IPR007890">
    <property type="entry name" value="CHASE2"/>
</dbReference>
<feature type="domain" description="Guanylate cyclase" evidence="2">
    <location>
        <begin position="659"/>
        <end position="803"/>
    </location>
</feature>
<dbReference type="Gene3D" id="3.30.70.1230">
    <property type="entry name" value="Nucleotide cyclase"/>
    <property type="match status" value="1"/>
</dbReference>
<name>A0ABX5LSA3_9BACT</name>
<dbReference type="SMART" id="SM01080">
    <property type="entry name" value="CHASE2"/>
    <property type="match status" value="1"/>
</dbReference>
<dbReference type="PROSITE" id="PS50125">
    <property type="entry name" value="GUANYLATE_CYCLASE_2"/>
    <property type="match status" value="1"/>
</dbReference>
<gene>
    <name evidence="3" type="ORF">B0H50_103120</name>
</gene>
<feature type="transmembrane region" description="Helical" evidence="1">
    <location>
        <begin position="593"/>
        <end position="618"/>
    </location>
</feature>
<feature type="transmembrane region" description="Helical" evidence="1">
    <location>
        <begin position="545"/>
        <end position="563"/>
    </location>
</feature>
<evidence type="ECO:0000313" key="3">
    <source>
        <dbReference type="EMBL" id="PWL03823.1"/>
    </source>
</evidence>
<dbReference type="InterPro" id="IPR001054">
    <property type="entry name" value="A/G_cyclase"/>
</dbReference>
<feature type="transmembrane region" description="Helical" evidence="1">
    <location>
        <begin position="568"/>
        <end position="587"/>
    </location>
</feature>
<comment type="caution">
    <text evidence="3">The sequence shown here is derived from an EMBL/GenBank/DDBJ whole genome shotgun (WGS) entry which is preliminary data.</text>
</comment>
<reference evidence="3 4" key="1">
    <citation type="submission" date="2018-05" db="EMBL/GenBank/DDBJ databases">
        <title>Animal gut microbial communities from fecal samples from Wisconsin, USA.</title>
        <authorList>
            <person name="Neumann A."/>
        </authorList>
    </citation>
    <scope>NUCLEOTIDE SEQUENCE [LARGE SCALE GENOMIC DNA]</scope>
    <source>
        <strain evidence="3 4">UWS4</strain>
    </source>
</reference>
<organism evidence="3 4">
    <name type="scientific">Hallerella porci</name>
    <dbReference type="NCBI Taxonomy" id="1945871"/>
    <lineage>
        <taxon>Bacteria</taxon>
        <taxon>Pseudomonadati</taxon>
        <taxon>Fibrobacterota</taxon>
        <taxon>Fibrobacteria</taxon>
        <taxon>Fibrobacterales</taxon>
        <taxon>Fibrobacteraceae</taxon>
        <taxon>Hallerella</taxon>
    </lineage>
</organism>
<keyword evidence="1" id="KW-1133">Transmembrane helix</keyword>
<dbReference type="EMBL" id="QGHD01000003">
    <property type="protein sequence ID" value="PWL03823.1"/>
    <property type="molecule type" value="Genomic_DNA"/>
</dbReference>
<dbReference type="Pfam" id="PF00211">
    <property type="entry name" value="Guanylate_cyc"/>
    <property type="match status" value="1"/>
</dbReference>
<dbReference type="Proteomes" id="UP000245523">
    <property type="component" value="Unassembled WGS sequence"/>
</dbReference>
<dbReference type="RefSeq" id="WP_109587228.1">
    <property type="nucleotide sequence ID" value="NZ_QGHD01000003.1"/>
</dbReference>
<evidence type="ECO:0000256" key="1">
    <source>
        <dbReference type="SAM" id="Phobius"/>
    </source>
</evidence>
<accession>A0ABX5LSA3</accession>
<dbReference type="SMART" id="SM00044">
    <property type="entry name" value="CYCc"/>
    <property type="match status" value="1"/>
</dbReference>
<dbReference type="InterPro" id="IPR050697">
    <property type="entry name" value="Adenylyl/Guanylyl_Cyclase_3/4"/>
</dbReference>
<sequence>MKFKHPKKIKRTLAGLLTGIVMTLLLLLIPSSILTRAEYIFYDGFSKHESDKASLHSDDIFIVDIDENALSKYGPYNEWTRETHAKAVEKLEEGGAAAIAFDILFKTADFGTRNAVRTEKVLSALYPAKNWRYDFDKIRQSFDYDSILVRSIGENGNVIICGTFSVRSDYKHQSQWMPLSTIHRAEEIDAKPVFSLAQSSAPEKIEEKDLLDNIFPELSHASENFGVVNATPDVDGVIRKMRLLYRFPNSEIHPGETQKIYPALSLATLMHLFKTNPDSVRIQQGEYIDLGKPFAIYRDSLGVLRTTYPQITFPMIRGILSKKNLLLYEPLNDSLAENFIEISPQIRAEKDDEGNVTILTDEGDFEIGDEELTDYDNEVIRIFQPEIDSLKNGASIWLSASLDFRFSPQKKRWVSNYSILSPDVLTDLFALDLATIYELKPGEEIRLGKRKRIPINNDGDFILRYKSAYNIPQTKRTYQHLSYYDVIEGRIPPETYQGKIFILGSAAPAMFDFYAVPQDDHFPAVLVHATIIDNILNDEFTQADFPHPAFYAIAAIFAILIGLFAPQYLALIFLLVLIFLNIIVSYYFFSNGYYIGCATYIIECILAFFGSFLVRFYFENRDKNFLDKSFKQYVSNELIDQMLNREELPKLGGEKKYLTAYFTDIQGFSSFSEQIGDPEKLVVLLNSYLTAMTNIIKEENQGTLDKYEGDAIIAFFGAPTPLQNQRRHAILSAISMQKKQKLLREKWKAEMESGKDFWPESVYKMHTRIGINSGEIVVGNMGSETRKNYTMMGDSVNLASRLESIGKQYGVYILVSEEVLTGTHDPEDKTDYRGEFVVRPIDKLRVVGKTEPVQVYEILGEKTDADAGALTLLSTLWQKAQAFYFAEKWDDAIAVFEETKLLEPHLQSKDPGARPTPSEVFIARCFEYKMNPPEGNGKKWDGVYVAKNK</sequence>
<evidence type="ECO:0000259" key="2">
    <source>
        <dbReference type="PROSITE" id="PS50125"/>
    </source>
</evidence>
<dbReference type="CDD" id="cd07302">
    <property type="entry name" value="CHD"/>
    <property type="match status" value="1"/>
</dbReference>
<dbReference type="InterPro" id="IPR029787">
    <property type="entry name" value="Nucleotide_cyclase"/>
</dbReference>
<keyword evidence="1" id="KW-0812">Transmembrane</keyword>
<dbReference type="SUPFAM" id="SSF55073">
    <property type="entry name" value="Nucleotide cyclase"/>
    <property type="match status" value="1"/>
</dbReference>
<dbReference type="Pfam" id="PF05226">
    <property type="entry name" value="CHASE2"/>
    <property type="match status" value="2"/>
</dbReference>
<evidence type="ECO:0000313" key="4">
    <source>
        <dbReference type="Proteomes" id="UP000245523"/>
    </source>
</evidence>
<dbReference type="PANTHER" id="PTHR43081">
    <property type="entry name" value="ADENYLATE CYCLASE, TERMINAL-DIFFERENTIATION SPECIFIC-RELATED"/>
    <property type="match status" value="1"/>
</dbReference>
<keyword evidence="4" id="KW-1185">Reference proteome</keyword>
<protein>
    <submittedName>
        <fullName evidence="3">Adenylate cyclase</fullName>
    </submittedName>
</protein>
<keyword evidence="1" id="KW-0472">Membrane</keyword>
<proteinExistence type="predicted"/>